<feature type="transmembrane region" description="Helical" evidence="8">
    <location>
        <begin position="6"/>
        <end position="33"/>
    </location>
</feature>
<dbReference type="Pfam" id="PF04178">
    <property type="entry name" value="Got1"/>
    <property type="match status" value="1"/>
</dbReference>
<protein>
    <recommendedName>
        <fullName evidence="11">Vesicle transport protein GOT1A</fullName>
    </recommendedName>
</protein>
<keyword evidence="5 8" id="KW-0472">Membrane</keyword>
<feature type="transmembrane region" description="Helical" evidence="8">
    <location>
        <begin position="54"/>
        <end position="79"/>
    </location>
</feature>
<evidence type="ECO:0008006" key="11">
    <source>
        <dbReference type="Google" id="ProtNLM"/>
    </source>
</evidence>
<evidence type="ECO:0000256" key="6">
    <source>
        <dbReference type="ARBA" id="ARBA00024660"/>
    </source>
</evidence>
<dbReference type="InterPro" id="IPR007305">
    <property type="entry name" value="Vesicle_transpt_Got1/SFT2"/>
</dbReference>
<gene>
    <name evidence="9" type="ORF">GDO81_006385</name>
</gene>
<evidence type="ECO:0000256" key="3">
    <source>
        <dbReference type="ARBA" id="ARBA00022989"/>
    </source>
</evidence>
<feature type="non-terminal residue" evidence="9">
    <location>
        <position position="1"/>
    </location>
</feature>
<evidence type="ECO:0000313" key="10">
    <source>
        <dbReference type="Proteomes" id="UP000824782"/>
    </source>
</evidence>
<comment type="similarity">
    <text evidence="7">Belongs to the GOT1 family.</text>
</comment>
<dbReference type="GO" id="GO:0042147">
    <property type="term" value="P:retrograde transport, endosome to Golgi"/>
    <property type="evidence" value="ECO:0007669"/>
    <property type="project" value="InterPro"/>
</dbReference>
<evidence type="ECO:0000256" key="7">
    <source>
        <dbReference type="ARBA" id="ARBA00025799"/>
    </source>
</evidence>
<dbReference type="Proteomes" id="UP000824782">
    <property type="component" value="Unassembled WGS sequence"/>
</dbReference>
<evidence type="ECO:0000256" key="4">
    <source>
        <dbReference type="ARBA" id="ARBA00023034"/>
    </source>
</evidence>
<proteinExistence type="inferred from homology"/>
<keyword evidence="3 8" id="KW-1133">Transmembrane helix</keyword>
<keyword evidence="2 8" id="KW-0812">Transmembrane</keyword>
<dbReference type="GO" id="GO:0005783">
    <property type="term" value="C:endoplasmic reticulum"/>
    <property type="evidence" value="ECO:0007669"/>
    <property type="project" value="TreeGrafter"/>
</dbReference>
<dbReference type="PANTHER" id="PTHR21493">
    <property type="entry name" value="CGI-141-RELATED/LIPASE CONTAINING PROTEIN"/>
    <property type="match status" value="1"/>
</dbReference>
<keyword evidence="10" id="KW-1185">Reference proteome</keyword>
<comment type="subcellular location">
    <subcellularLocation>
        <location evidence="1">Golgi apparatus membrane</location>
        <topology evidence="1">Multi-pass membrane protein</topology>
    </subcellularLocation>
</comment>
<accession>A0AAV7CWB8</accession>
<dbReference type="PANTHER" id="PTHR21493:SF245">
    <property type="entry name" value="VESICLE TRANSPORT PROTEIN GOT1A"/>
    <property type="match status" value="1"/>
</dbReference>
<evidence type="ECO:0000256" key="8">
    <source>
        <dbReference type="SAM" id="Phobius"/>
    </source>
</evidence>
<evidence type="ECO:0000256" key="1">
    <source>
        <dbReference type="ARBA" id="ARBA00004653"/>
    </source>
</evidence>
<name>A0AAV7CWB8_ENGPU</name>
<keyword evidence="4" id="KW-0333">Golgi apparatus</keyword>
<dbReference type="GO" id="GO:0005829">
    <property type="term" value="C:cytosol"/>
    <property type="evidence" value="ECO:0007669"/>
    <property type="project" value="GOC"/>
</dbReference>
<sequence length="117" mass="12933">LGAGLVGFGIFFLIFGVLLYFDSILFLTGLALIIGLRRTFSFFFQRHKLRGSSFFLGGAVLVLFRWPLIGMVCELYGFISLFRGFFPLVFGFLGSLGNIPLLTKLFQSLAGGDTTMV</sequence>
<evidence type="ECO:0000256" key="2">
    <source>
        <dbReference type="ARBA" id="ARBA00022692"/>
    </source>
</evidence>
<evidence type="ECO:0000313" key="9">
    <source>
        <dbReference type="EMBL" id="KAG8589438.1"/>
    </source>
</evidence>
<dbReference type="GO" id="GO:0006888">
    <property type="term" value="P:endoplasmic reticulum to Golgi vesicle-mediated transport"/>
    <property type="evidence" value="ECO:0007669"/>
    <property type="project" value="InterPro"/>
</dbReference>
<dbReference type="EMBL" id="WNYA01000002">
    <property type="protein sequence ID" value="KAG8589438.1"/>
    <property type="molecule type" value="Genomic_DNA"/>
</dbReference>
<dbReference type="InterPro" id="IPR045176">
    <property type="entry name" value="Got1"/>
</dbReference>
<comment type="caution">
    <text evidence="9">The sequence shown here is derived from an EMBL/GenBank/DDBJ whole genome shotgun (WGS) entry which is preliminary data.</text>
</comment>
<evidence type="ECO:0000256" key="5">
    <source>
        <dbReference type="ARBA" id="ARBA00023136"/>
    </source>
</evidence>
<comment type="function">
    <text evidence="6">May be involved in fusion of ER-derived transport vesicles with the Golgi complex.</text>
</comment>
<organism evidence="9 10">
    <name type="scientific">Engystomops pustulosus</name>
    <name type="common">Tungara frog</name>
    <name type="synonym">Physalaemus pustulosus</name>
    <dbReference type="NCBI Taxonomy" id="76066"/>
    <lineage>
        <taxon>Eukaryota</taxon>
        <taxon>Metazoa</taxon>
        <taxon>Chordata</taxon>
        <taxon>Craniata</taxon>
        <taxon>Vertebrata</taxon>
        <taxon>Euteleostomi</taxon>
        <taxon>Amphibia</taxon>
        <taxon>Batrachia</taxon>
        <taxon>Anura</taxon>
        <taxon>Neobatrachia</taxon>
        <taxon>Hyloidea</taxon>
        <taxon>Leptodactylidae</taxon>
        <taxon>Leiuperinae</taxon>
        <taxon>Engystomops</taxon>
    </lineage>
</organism>
<reference evidence="9" key="1">
    <citation type="thesis" date="2020" institute="ProQuest LLC" country="789 East Eisenhower Parkway, Ann Arbor, MI, USA">
        <title>Comparative Genomics and Chromosome Evolution.</title>
        <authorList>
            <person name="Mudd A.B."/>
        </authorList>
    </citation>
    <scope>NUCLEOTIDE SEQUENCE</scope>
    <source>
        <strain evidence="9">237g6f4</strain>
        <tissue evidence="9">Blood</tissue>
    </source>
</reference>
<feature type="transmembrane region" description="Helical" evidence="8">
    <location>
        <begin position="85"/>
        <end position="106"/>
    </location>
</feature>
<dbReference type="GO" id="GO:0000139">
    <property type="term" value="C:Golgi membrane"/>
    <property type="evidence" value="ECO:0007669"/>
    <property type="project" value="UniProtKB-SubCell"/>
</dbReference>
<dbReference type="AlphaFoldDB" id="A0AAV7CWB8"/>